<protein>
    <submittedName>
        <fullName evidence="2">Uncharacterized protein</fullName>
    </submittedName>
</protein>
<dbReference type="EMBL" id="CP011110">
    <property type="protein sequence ID" value="AKA26436.1"/>
    <property type="molecule type" value="Genomic_DNA"/>
</dbReference>
<dbReference type="AlphaFoldDB" id="A0A0D5Y553"/>
<evidence type="ECO:0000313" key="2">
    <source>
        <dbReference type="EMBL" id="AKA26436.1"/>
    </source>
</evidence>
<evidence type="ECO:0000256" key="1">
    <source>
        <dbReference type="SAM" id="MobiDB-lite"/>
    </source>
</evidence>
<dbReference type="Proteomes" id="UP000032748">
    <property type="component" value="Chromosome"/>
</dbReference>
<evidence type="ECO:0000313" key="3">
    <source>
        <dbReference type="Proteomes" id="UP000032748"/>
    </source>
</evidence>
<proteinExistence type="predicted"/>
<organism evidence="2 3">
    <name type="scientific">Pseudomonas chlororaphis</name>
    <dbReference type="NCBI Taxonomy" id="587753"/>
    <lineage>
        <taxon>Bacteria</taxon>
        <taxon>Pseudomonadati</taxon>
        <taxon>Pseudomonadota</taxon>
        <taxon>Gammaproteobacteria</taxon>
        <taxon>Pseudomonadales</taxon>
        <taxon>Pseudomonadaceae</taxon>
        <taxon>Pseudomonas</taxon>
    </lineage>
</organism>
<accession>A0A0D5Y553</accession>
<sequence length="56" mass="6325">MIRGKAASLTDARAIPRIRRHHPLARERRPMLKRSTAPSLSYKDSPCRLPPNPLPA</sequence>
<feature type="region of interest" description="Disordered" evidence="1">
    <location>
        <begin position="1"/>
        <end position="56"/>
    </location>
</feature>
<name>A0A0D5Y553_9PSED</name>
<dbReference type="KEGG" id="pcz:PCL1606_49890"/>
<reference evidence="2 3" key="1">
    <citation type="journal article" date="2015" name="Mol. Plant Microbe Interact.">
        <title>Comparative Genomic Analysis of Pseudomonas chlororaphis PCL1606 Reveals New Insight into Antifungal Compounds Involved in Biocontrol.</title>
        <authorList>
            <person name="Calderon C.E."/>
            <person name="Ramos C."/>
            <person name="de Vicente A."/>
            <person name="Cazorla F.M."/>
        </authorList>
    </citation>
    <scope>NUCLEOTIDE SEQUENCE [LARGE SCALE GENOMIC DNA]</scope>
    <source>
        <strain evidence="2 3">PCL1606</strain>
    </source>
</reference>
<gene>
    <name evidence="2" type="ORF">PCL1606_49890</name>
</gene>